<dbReference type="STRING" id="504800.SAMN04488085_108123"/>
<sequence length="119" mass="13292">MSAGYTEPMSYTAYTRDGTYWTLRKQQEWHLVCRLHSGTGEVVERYGWYRRAGAAGTAVGALAYRAALTEARDSTRNDAVRGDLQRRLDEMRPDAVPEPDHPANDPPAEAHGDDPDQAE</sequence>
<evidence type="ECO:0000313" key="3">
    <source>
        <dbReference type="Proteomes" id="UP000199152"/>
    </source>
</evidence>
<evidence type="ECO:0000313" key="2">
    <source>
        <dbReference type="EMBL" id="SFL24280.1"/>
    </source>
</evidence>
<dbReference type="EMBL" id="FOSW01000008">
    <property type="protein sequence ID" value="SFL24280.1"/>
    <property type="molecule type" value="Genomic_DNA"/>
</dbReference>
<evidence type="ECO:0000256" key="1">
    <source>
        <dbReference type="SAM" id="MobiDB-lite"/>
    </source>
</evidence>
<reference evidence="2 3" key="1">
    <citation type="submission" date="2016-10" db="EMBL/GenBank/DDBJ databases">
        <authorList>
            <person name="de Groot N.N."/>
        </authorList>
    </citation>
    <scope>NUCLEOTIDE SEQUENCE [LARGE SCALE GENOMIC DNA]</scope>
    <source>
        <strain evidence="2 3">DSM 45317</strain>
    </source>
</reference>
<organism evidence="2 3">
    <name type="scientific">Geodermatophilus ruber</name>
    <dbReference type="NCBI Taxonomy" id="504800"/>
    <lineage>
        <taxon>Bacteria</taxon>
        <taxon>Bacillati</taxon>
        <taxon>Actinomycetota</taxon>
        <taxon>Actinomycetes</taxon>
        <taxon>Geodermatophilales</taxon>
        <taxon>Geodermatophilaceae</taxon>
        <taxon>Geodermatophilus</taxon>
    </lineage>
</organism>
<keyword evidence="3" id="KW-1185">Reference proteome</keyword>
<proteinExistence type="predicted"/>
<dbReference type="InParanoid" id="A0A1I4G471"/>
<protein>
    <submittedName>
        <fullName evidence="2">Uncharacterized protein</fullName>
    </submittedName>
</protein>
<dbReference type="Proteomes" id="UP000199152">
    <property type="component" value="Unassembled WGS sequence"/>
</dbReference>
<accession>A0A1I4G471</accession>
<gene>
    <name evidence="2" type="ORF">SAMN04488085_108123</name>
</gene>
<name>A0A1I4G471_9ACTN</name>
<feature type="region of interest" description="Disordered" evidence="1">
    <location>
        <begin position="71"/>
        <end position="119"/>
    </location>
</feature>
<dbReference type="AlphaFoldDB" id="A0A1I4G471"/>